<proteinExistence type="predicted"/>
<evidence type="ECO:0000313" key="2">
    <source>
        <dbReference type="Proteomes" id="UP000001312"/>
    </source>
</evidence>
<name>A7EU50_SCLS1</name>
<gene>
    <name evidence="1" type="ORF">SS1G_08857</name>
</gene>
<dbReference type="GeneID" id="5486100"/>
<reference evidence="2" key="1">
    <citation type="journal article" date="2011" name="PLoS Genet.">
        <title>Genomic analysis of the necrotrophic fungal pathogens Sclerotinia sclerotiorum and Botrytis cinerea.</title>
        <authorList>
            <person name="Amselem J."/>
            <person name="Cuomo C.A."/>
            <person name="van Kan J.A."/>
            <person name="Viaud M."/>
            <person name="Benito E.P."/>
            <person name="Couloux A."/>
            <person name="Coutinho P.M."/>
            <person name="de Vries R.P."/>
            <person name="Dyer P.S."/>
            <person name="Fillinger S."/>
            <person name="Fournier E."/>
            <person name="Gout L."/>
            <person name="Hahn M."/>
            <person name="Kohn L."/>
            <person name="Lapalu N."/>
            <person name="Plummer K.M."/>
            <person name="Pradier J.M."/>
            <person name="Quevillon E."/>
            <person name="Sharon A."/>
            <person name="Simon A."/>
            <person name="ten Have A."/>
            <person name="Tudzynski B."/>
            <person name="Tudzynski P."/>
            <person name="Wincker P."/>
            <person name="Andrew M."/>
            <person name="Anthouard V."/>
            <person name="Beever R.E."/>
            <person name="Beffa R."/>
            <person name="Benoit I."/>
            <person name="Bouzid O."/>
            <person name="Brault B."/>
            <person name="Chen Z."/>
            <person name="Choquer M."/>
            <person name="Collemare J."/>
            <person name="Cotton P."/>
            <person name="Danchin E.G."/>
            <person name="Da Silva C."/>
            <person name="Gautier A."/>
            <person name="Giraud C."/>
            <person name="Giraud T."/>
            <person name="Gonzalez C."/>
            <person name="Grossetete S."/>
            <person name="Guldener U."/>
            <person name="Henrissat B."/>
            <person name="Howlett B.J."/>
            <person name="Kodira C."/>
            <person name="Kretschmer M."/>
            <person name="Lappartient A."/>
            <person name="Leroch M."/>
            <person name="Levis C."/>
            <person name="Mauceli E."/>
            <person name="Neuveglise C."/>
            <person name="Oeser B."/>
            <person name="Pearson M."/>
            <person name="Poulain J."/>
            <person name="Poussereau N."/>
            <person name="Quesneville H."/>
            <person name="Rascle C."/>
            <person name="Schumacher J."/>
            <person name="Segurens B."/>
            <person name="Sexton A."/>
            <person name="Silva E."/>
            <person name="Sirven C."/>
            <person name="Soanes D.M."/>
            <person name="Talbot N.J."/>
            <person name="Templeton M."/>
            <person name="Yandava C."/>
            <person name="Yarden O."/>
            <person name="Zeng Q."/>
            <person name="Rollins J.A."/>
            <person name="Lebrun M.H."/>
            <person name="Dickman M."/>
        </authorList>
    </citation>
    <scope>NUCLEOTIDE SEQUENCE [LARGE SCALE GENOMIC DNA]</scope>
    <source>
        <strain evidence="2">ATCC 18683 / 1980 / Ss-1</strain>
    </source>
</reference>
<dbReference type="EMBL" id="CH476632">
    <property type="protein sequence ID" value="EDN92992.1"/>
    <property type="molecule type" value="Genomic_DNA"/>
</dbReference>
<dbReference type="InParanoid" id="A7EU50"/>
<keyword evidence="2" id="KW-1185">Reference proteome</keyword>
<dbReference type="AlphaFoldDB" id="A7EU50"/>
<dbReference type="Proteomes" id="UP000001312">
    <property type="component" value="Unassembled WGS sequence"/>
</dbReference>
<evidence type="ECO:0000313" key="1">
    <source>
        <dbReference type="EMBL" id="EDN92992.1"/>
    </source>
</evidence>
<sequence>MAIDWFGATRQKLRPSHDPCESRWVMTNTTAYYRPASSSQSRNLIYRYPYHQGESICTVPSCRIIVSRRGPTFKALVEA</sequence>
<organism evidence="1 2">
    <name type="scientific">Sclerotinia sclerotiorum (strain ATCC 18683 / 1980 / Ss-1)</name>
    <name type="common">White mold</name>
    <name type="synonym">Whetzelinia sclerotiorum</name>
    <dbReference type="NCBI Taxonomy" id="665079"/>
    <lineage>
        <taxon>Eukaryota</taxon>
        <taxon>Fungi</taxon>
        <taxon>Dikarya</taxon>
        <taxon>Ascomycota</taxon>
        <taxon>Pezizomycotina</taxon>
        <taxon>Leotiomycetes</taxon>
        <taxon>Helotiales</taxon>
        <taxon>Sclerotiniaceae</taxon>
        <taxon>Sclerotinia</taxon>
    </lineage>
</organism>
<protein>
    <submittedName>
        <fullName evidence="1">Uncharacterized protein</fullName>
    </submittedName>
</protein>
<dbReference type="RefSeq" id="XP_001590093.1">
    <property type="nucleotide sequence ID" value="XM_001590043.1"/>
</dbReference>
<accession>A7EU50</accession>
<dbReference type="KEGG" id="ssl:SS1G_08857"/>